<accession>A0A4R6S6Y7</accession>
<keyword evidence="2" id="KW-0378">Hydrolase</keyword>
<dbReference type="Proteomes" id="UP000295601">
    <property type="component" value="Unassembled WGS sequence"/>
</dbReference>
<evidence type="ECO:0000313" key="3">
    <source>
        <dbReference type="Proteomes" id="UP000295601"/>
    </source>
</evidence>
<organism evidence="2 3">
    <name type="scientific">Leucobacter luti</name>
    <dbReference type="NCBI Taxonomy" id="340320"/>
    <lineage>
        <taxon>Bacteria</taxon>
        <taxon>Bacillati</taxon>
        <taxon>Actinomycetota</taxon>
        <taxon>Actinomycetes</taxon>
        <taxon>Micrococcales</taxon>
        <taxon>Microbacteriaceae</taxon>
        <taxon>Leucobacter</taxon>
    </lineage>
</organism>
<comment type="caution">
    <text evidence="2">The sequence shown here is derived from an EMBL/GenBank/DDBJ whole genome shotgun (WGS) entry which is preliminary data.</text>
</comment>
<keyword evidence="3" id="KW-1185">Reference proteome</keyword>
<protein>
    <submittedName>
        <fullName evidence="2">Very-short-patch-repair endonuclease</fullName>
    </submittedName>
</protein>
<keyword evidence="2" id="KW-0255">Endonuclease</keyword>
<proteinExistence type="predicted"/>
<name>A0A4R6S6Y7_9MICO</name>
<reference evidence="2 3" key="1">
    <citation type="submission" date="2019-03" db="EMBL/GenBank/DDBJ databases">
        <title>Genomic analyses of the natural microbiome of Caenorhabditis elegans.</title>
        <authorList>
            <person name="Samuel B."/>
        </authorList>
    </citation>
    <scope>NUCLEOTIDE SEQUENCE [LARGE SCALE GENOMIC DNA]</scope>
    <source>
        <strain evidence="2 3">JUb18</strain>
    </source>
</reference>
<dbReference type="Pfam" id="PF04480">
    <property type="entry name" value="DUF559"/>
    <property type="match status" value="1"/>
</dbReference>
<dbReference type="GO" id="GO:0004519">
    <property type="term" value="F:endonuclease activity"/>
    <property type="evidence" value="ECO:0007669"/>
    <property type="project" value="UniProtKB-KW"/>
</dbReference>
<sequence>MLLFSTLHSVGGIMRMRDVIDRGWSRHTVDRYRLAGRLIRPQRGWIALPETDPELLFAARHGVMLSCMSVVARHGLWVPEPLRQLHIAARTQKSRMPGGRHVRHWGTPVVRREPHALVDRIENALVFAVDCLSAEGAHAVWESALRKGAVNRATLAELPLRDRERALLDECTQFSDSGLESYVARRLRALRLRVVAQAVILGHRVDFLINEWLVLQIDGGHHVGRQRDEDNWLDAQLLLNGIVTIRVSQRQVDHHWPRVQQLIMTAVSQGRPRR</sequence>
<dbReference type="RefSeq" id="WP_166644222.1">
    <property type="nucleotide sequence ID" value="NZ_SNYA01000001.1"/>
</dbReference>
<feature type="domain" description="DUF559" evidence="1">
    <location>
        <begin position="185"/>
        <end position="267"/>
    </location>
</feature>
<evidence type="ECO:0000259" key="1">
    <source>
        <dbReference type="Pfam" id="PF04480"/>
    </source>
</evidence>
<gene>
    <name evidence="2" type="ORF">EDF62_0282</name>
</gene>
<evidence type="ECO:0000313" key="2">
    <source>
        <dbReference type="EMBL" id="TDP95592.1"/>
    </source>
</evidence>
<dbReference type="AlphaFoldDB" id="A0A4R6S6Y7"/>
<keyword evidence="2" id="KW-0540">Nuclease</keyword>
<dbReference type="EMBL" id="SNYA01000001">
    <property type="protein sequence ID" value="TDP95592.1"/>
    <property type="molecule type" value="Genomic_DNA"/>
</dbReference>
<dbReference type="InterPro" id="IPR007569">
    <property type="entry name" value="DUF559"/>
</dbReference>
<dbReference type="Gene3D" id="3.40.960.10">
    <property type="entry name" value="VSR Endonuclease"/>
    <property type="match status" value="1"/>
</dbReference>